<keyword evidence="1" id="KW-0812">Transmembrane</keyword>
<dbReference type="EMBL" id="BSFD01000002">
    <property type="protein sequence ID" value="GLK47710.1"/>
    <property type="molecule type" value="Genomic_DNA"/>
</dbReference>
<dbReference type="Proteomes" id="UP001143509">
    <property type="component" value="Unassembled WGS sequence"/>
</dbReference>
<organism evidence="2 3">
    <name type="scientific">Brevundimonas intermedia</name>
    <dbReference type="NCBI Taxonomy" id="74315"/>
    <lineage>
        <taxon>Bacteria</taxon>
        <taxon>Pseudomonadati</taxon>
        <taxon>Pseudomonadota</taxon>
        <taxon>Alphaproteobacteria</taxon>
        <taxon>Caulobacterales</taxon>
        <taxon>Caulobacteraceae</taxon>
        <taxon>Brevundimonas</taxon>
    </lineage>
</organism>
<keyword evidence="1" id="KW-0472">Membrane</keyword>
<reference evidence="2" key="2">
    <citation type="submission" date="2023-01" db="EMBL/GenBank/DDBJ databases">
        <authorList>
            <person name="Sun Q."/>
            <person name="Evtushenko L."/>
        </authorList>
    </citation>
    <scope>NUCLEOTIDE SEQUENCE</scope>
    <source>
        <strain evidence="2">VKM B-1499</strain>
    </source>
</reference>
<protein>
    <submittedName>
        <fullName evidence="2">Uncharacterized protein</fullName>
    </submittedName>
</protein>
<keyword evidence="1" id="KW-1133">Transmembrane helix</keyword>
<reference evidence="2" key="1">
    <citation type="journal article" date="2014" name="Int. J. Syst. Evol. Microbiol.">
        <title>Complete genome of a new Firmicutes species belonging to the dominant human colonic microbiota ('Ruminococcus bicirculans') reveals two chromosomes and a selective capacity to utilize plant glucans.</title>
        <authorList>
            <consortium name="NISC Comparative Sequencing Program"/>
            <person name="Wegmann U."/>
            <person name="Louis P."/>
            <person name="Goesmann A."/>
            <person name="Henrissat B."/>
            <person name="Duncan S.H."/>
            <person name="Flint H.J."/>
        </authorList>
    </citation>
    <scope>NUCLEOTIDE SEQUENCE</scope>
    <source>
        <strain evidence="2">VKM B-1499</strain>
    </source>
</reference>
<feature type="transmembrane region" description="Helical" evidence="1">
    <location>
        <begin position="45"/>
        <end position="65"/>
    </location>
</feature>
<proteinExistence type="predicted"/>
<evidence type="ECO:0000256" key="1">
    <source>
        <dbReference type="SAM" id="Phobius"/>
    </source>
</evidence>
<evidence type="ECO:0000313" key="2">
    <source>
        <dbReference type="EMBL" id="GLK47710.1"/>
    </source>
</evidence>
<name>A0ABQ5T4M0_9CAUL</name>
<sequence length="93" mass="9644">MTEEIERLIGAAAPGDTGRLEGLEEAVWARIAVRRDSASMGQVRVAAVGLALVLGVANGGLLLLASPRPEPSELRIFTVSAGLSPLDPLDVRG</sequence>
<keyword evidence="3" id="KW-1185">Reference proteome</keyword>
<accession>A0ABQ5T4M0</accession>
<gene>
    <name evidence="2" type="ORF">GCM10017620_06830</name>
</gene>
<evidence type="ECO:0000313" key="3">
    <source>
        <dbReference type="Proteomes" id="UP001143509"/>
    </source>
</evidence>
<comment type="caution">
    <text evidence="2">The sequence shown here is derived from an EMBL/GenBank/DDBJ whole genome shotgun (WGS) entry which is preliminary data.</text>
</comment>
<dbReference type="RefSeq" id="WP_055808267.1">
    <property type="nucleotide sequence ID" value="NZ_BSFD01000002.1"/>
</dbReference>